<keyword evidence="1" id="KW-0812">Transmembrane</keyword>
<organism evidence="2 3">
    <name type="scientific">Candidatus Kurthia intestinigallinarum</name>
    <dbReference type="NCBI Taxonomy" id="1562256"/>
    <lineage>
        <taxon>Bacteria</taxon>
        <taxon>Bacillati</taxon>
        <taxon>Bacillota</taxon>
        <taxon>Bacilli</taxon>
        <taxon>Bacillales</taxon>
        <taxon>Caryophanaceae</taxon>
        <taxon>Kurthia</taxon>
    </lineage>
</organism>
<accession>A0A433RNX1</accession>
<dbReference type="RefSeq" id="WP_126992108.1">
    <property type="nucleotide sequence ID" value="NZ_JTFC01000143.1"/>
</dbReference>
<dbReference type="InterPro" id="IPR046084">
    <property type="entry name" value="TrbL_4"/>
</dbReference>
<evidence type="ECO:0000256" key="1">
    <source>
        <dbReference type="SAM" id="Phobius"/>
    </source>
</evidence>
<keyword evidence="1" id="KW-1133">Transmembrane helix</keyword>
<dbReference type="EMBL" id="JTFC01000143">
    <property type="protein sequence ID" value="RUS50430.1"/>
    <property type="molecule type" value="Genomic_DNA"/>
</dbReference>
<feature type="transmembrane region" description="Helical" evidence="1">
    <location>
        <begin position="44"/>
        <end position="62"/>
    </location>
</feature>
<feature type="transmembrane region" description="Helical" evidence="1">
    <location>
        <begin position="82"/>
        <end position="104"/>
    </location>
</feature>
<dbReference type="Pfam" id="PF19597">
    <property type="entry name" value="TrbL_4"/>
    <property type="match status" value="1"/>
</dbReference>
<proteinExistence type="predicted"/>
<dbReference type="Proteomes" id="UP000288623">
    <property type="component" value="Unassembled WGS sequence"/>
</dbReference>
<dbReference type="AlphaFoldDB" id="A0A433RNX1"/>
<evidence type="ECO:0008006" key="4">
    <source>
        <dbReference type="Google" id="ProtNLM"/>
    </source>
</evidence>
<protein>
    <recommendedName>
        <fullName evidence="4">Conjugal transfer protein</fullName>
    </recommendedName>
</protein>
<feature type="transmembrane region" description="Helical" evidence="1">
    <location>
        <begin position="139"/>
        <end position="161"/>
    </location>
</feature>
<feature type="transmembrane region" description="Helical" evidence="1">
    <location>
        <begin position="201"/>
        <end position="222"/>
    </location>
</feature>
<dbReference type="OrthoDB" id="2318227at2"/>
<gene>
    <name evidence="2" type="ORF">QI30_19230</name>
</gene>
<name>A0A433RNX1_9BACL</name>
<feature type="transmembrane region" description="Helical" evidence="1">
    <location>
        <begin position="228"/>
        <end position="248"/>
    </location>
</feature>
<sequence>MNFIQDKVMDMLNEWLNDLLTAVFKFLAEVLFNHEALSGLFLDVYRIFAVFGGVLLVAIVLFRILNAMLNEATNNESNIAEIIVSALKASIMVFLLPVILYFVVKEILYPLMEYMFVEIAGSSSDIITNSIESSMVIDVFGSGTMAITLLLLFLVVVFIVFTFKICVYHVDLIILEIFSVFAAITIATENYDFSEVWWREFLSQIVSIVTQVLLMAAIVQLLANFNSWYDFMLIIGCGVLIIRGPSVLRSMWYSSGGAKGGISLGKSATRISMMRLLK</sequence>
<evidence type="ECO:0000313" key="3">
    <source>
        <dbReference type="Proteomes" id="UP000288623"/>
    </source>
</evidence>
<keyword evidence="3" id="KW-1185">Reference proteome</keyword>
<reference evidence="2 3" key="1">
    <citation type="submission" date="2014-11" db="EMBL/GenBank/DDBJ databases">
        <title>Genome sequence and analysis of novel Kurthia sp.</title>
        <authorList>
            <person name="Lawson J.N."/>
            <person name="Gonzalez J.E."/>
            <person name="Rinauldi L."/>
            <person name="Xuan Z."/>
            <person name="Firman A."/>
            <person name="Shaddox L."/>
            <person name="Trudeau A."/>
            <person name="Shah S."/>
            <person name="Reiman D."/>
        </authorList>
    </citation>
    <scope>NUCLEOTIDE SEQUENCE [LARGE SCALE GENOMIC DNA]</scope>
    <source>
        <strain evidence="2 3">3B1D</strain>
    </source>
</reference>
<evidence type="ECO:0000313" key="2">
    <source>
        <dbReference type="EMBL" id="RUS50430.1"/>
    </source>
</evidence>
<feature type="transmembrane region" description="Helical" evidence="1">
    <location>
        <begin position="167"/>
        <end position="189"/>
    </location>
</feature>
<comment type="caution">
    <text evidence="2">The sequence shown here is derived from an EMBL/GenBank/DDBJ whole genome shotgun (WGS) entry which is preliminary data.</text>
</comment>
<keyword evidence="1" id="KW-0472">Membrane</keyword>